<accession>A0AAN9KG58</accession>
<evidence type="ECO:0000313" key="1">
    <source>
        <dbReference type="EMBL" id="KAK7315851.1"/>
    </source>
</evidence>
<comment type="caution">
    <text evidence="1">The sequence shown here is derived from an EMBL/GenBank/DDBJ whole genome shotgun (WGS) entry which is preliminary data.</text>
</comment>
<gene>
    <name evidence="1" type="ORF">VNO77_34433</name>
</gene>
<dbReference type="AlphaFoldDB" id="A0AAN9KG58"/>
<evidence type="ECO:0000313" key="2">
    <source>
        <dbReference type="Proteomes" id="UP001367508"/>
    </source>
</evidence>
<name>A0AAN9KG58_CANGL</name>
<reference evidence="1 2" key="1">
    <citation type="submission" date="2024-01" db="EMBL/GenBank/DDBJ databases">
        <title>The genomes of 5 underutilized Papilionoideae crops provide insights into root nodulation and disease resistanc.</title>
        <authorList>
            <person name="Jiang F."/>
        </authorList>
    </citation>
    <scope>NUCLEOTIDE SEQUENCE [LARGE SCALE GENOMIC DNA]</scope>
    <source>
        <strain evidence="1">LVBAO_FW01</strain>
        <tissue evidence="1">Leaves</tissue>
    </source>
</reference>
<protein>
    <submittedName>
        <fullName evidence="1">Uncharacterized protein</fullName>
    </submittedName>
</protein>
<dbReference type="Proteomes" id="UP001367508">
    <property type="component" value="Unassembled WGS sequence"/>
</dbReference>
<organism evidence="1 2">
    <name type="scientific">Canavalia gladiata</name>
    <name type="common">Sword bean</name>
    <name type="synonym">Dolichos gladiatus</name>
    <dbReference type="NCBI Taxonomy" id="3824"/>
    <lineage>
        <taxon>Eukaryota</taxon>
        <taxon>Viridiplantae</taxon>
        <taxon>Streptophyta</taxon>
        <taxon>Embryophyta</taxon>
        <taxon>Tracheophyta</taxon>
        <taxon>Spermatophyta</taxon>
        <taxon>Magnoliopsida</taxon>
        <taxon>eudicotyledons</taxon>
        <taxon>Gunneridae</taxon>
        <taxon>Pentapetalae</taxon>
        <taxon>rosids</taxon>
        <taxon>fabids</taxon>
        <taxon>Fabales</taxon>
        <taxon>Fabaceae</taxon>
        <taxon>Papilionoideae</taxon>
        <taxon>50 kb inversion clade</taxon>
        <taxon>NPAAA clade</taxon>
        <taxon>indigoferoid/millettioid clade</taxon>
        <taxon>Phaseoleae</taxon>
        <taxon>Canavalia</taxon>
    </lineage>
</organism>
<sequence>MEHVVGLIRFWHGWLGSIVWLKGASLTSSLRRGFTLFSRPQERLGTHASSIILAYCRCNQNNINACAIFPRRLKTGLHRFDNPAPPYLLMECQCNLLEFWRKETRTYMVMSKCSLRSSDYRLAGNCAASAIVLERHDWIVLTPRARELTPKIQELLNVVFLPKA</sequence>
<proteinExistence type="predicted"/>
<keyword evidence="2" id="KW-1185">Reference proteome</keyword>
<dbReference type="EMBL" id="JAYMYQ010000008">
    <property type="protein sequence ID" value="KAK7315851.1"/>
    <property type="molecule type" value="Genomic_DNA"/>
</dbReference>